<protein>
    <recommendedName>
        <fullName evidence="3">DUF4390 domain-containing protein</fullName>
    </recommendedName>
</protein>
<evidence type="ECO:0000313" key="1">
    <source>
        <dbReference type="EMBL" id="EPR34222.1"/>
    </source>
</evidence>
<dbReference type="Pfam" id="PF14334">
    <property type="entry name" value="DUF4390"/>
    <property type="match status" value="1"/>
</dbReference>
<keyword evidence="2" id="KW-1185">Reference proteome</keyword>
<reference evidence="1 2" key="1">
    <citation type="journal article" date="2013" name="Genome Announc.">
        <title>Draft genome sequences for three mercury-methylating, sulfate-reducing bacteria.</title>
        <authorList>
            <person name="Brown S.D."/>
            <person name="Hurt R.A.Jr."/>
            <person name="Gilmour C.C."/>
            <person name="Elias D.A."/>
        </authorList>
    </citation>
    <scope>NUCLEOTIDE SEQUENCE [LARGE SCALE GENOMIC DNA]</scope>
    <source>
        <strain evidence="1 2">DSM 16529</strain>
    </source>
</reference>
<proteinExistence type="predicted"/>
<sequence>MHARFPDTFPAALRLLPALLLAVCLLVPSAALAQKLILDKLVLDNHAGAVTVRFGIHIDDISKIENELKNGGEMELRIKAMLSRRRTGWLAADLADKELVGALGYDPLTREFHVVRPGADKPVKGGELGPLMSRVWGDVSLELIPWESLERGKEYVLDFEMRLARTDVPGWIRTTLFFVSWDVIGVTTYRLDFTY</sequence>
<dbReference type="OrthoDB" id="5470580at2"/>
<dbReference type="AlphaFoldDB" id="S7TAS1"/>
<dbReference type="eggNOG" id="ENOG50303IT">
    <property type="taxonomic scope" value="Bacteria"/>
</dbReference>
<evidence type="ECO:0008006" key="3">
    <source>
        <dbReference type="Google" id="ProtNLM"/>
    </source>
</evidence>
<comment type="caution">
    <text evidence="1">The sequence shown here is derived from an EMBL/GenBank/DDBJ whole genome shotgun (WGS) entry which is preliminary data.</text>
</comment>
<evidence type="ECO:0000313" key="2">
    <source>
        <dbReference type="Proteomes" id="UP000014975"/>
    </source>
</evidence>
<dbReference type="InterPro" id="IPR025500">
    <property type="entry name" value="DUF4390"/>
</dbReference>
<dbReference type="STRING" id="1121439.dsat_2861"/>
<dbReference type="RefSeq" id="WP_020886826.1">
    <property type="nucleotide sequence ID" value="NZ_ATHI01000014.1"/>
</dbReference>
<dbReference type="EMBL" id="ATHI01000014">
    <property type="protein sequence ID" value="EPR34222.1"/>
    <property type="molecule type" value="Genomic_DNA"/>
</dbReference>
<accession>S7TAS1</accession>
<dbReference type="PATRIC" id="fig|1121439.3.peg.1377"/>
<name>S7TAS1_9BACT</name>
<dbReference type="Proteomes" id="UP000014975">
    <property type="component" value="Unassembled WGS sequence"/>
</dbReference>
<organism evidence="1 2">
    <name type="scientific">Alkalidesulfovibrio alkalitolerans DSM 16529</name>
    <dbReference type="NCBI Taxonomy" id="1121439"/>
    <lineage>
        <taxon>Bacteria</taxon>
        <taxon>Pseudomonadati</taxon>
        <taxon>Thermodesulfobacteriota</taxon>
        <taxon>Desulfovibrionia</taxon>
        <taxon>Desulfovibrionales</taxon>
        <taxon>Desulfovibrionaceae</taxon>
        <taxon>Alkalidesulfovibrio</taxon>
    </lineage>
</organism>
<gene>
    <name evidence="1" type="ORF">dsat_2861</name>
</gene>